<feature type="domain" description="Protein kinase" evidence="1">
    <location>
        <begin position="1"/>
        <end position="253"/>
    </location>
</feature>
<dbReference type="AlphaFoldDB" id="A0AAE3IFN2"/>
<dbReference type="GO" id="GO:0004674">
    <property type="term" value="F:protein serine/threonine kinase activity"/>
    <property type="evidence" value="ECO:0007669"/>
    <property type="project" value="UniProtKB-KW"/>
</dbReference>
<dbReference type="CDD" id="cd14014">
    <property type="entry name" value="STKc_PknB_like"/>
    <property type="match status" value="1"/>
</dbReference>
<dbReference type="InterPro" id="IPR000719">
    <property type="entry name" value="Prot_kinase_dom"/>
</dbReference>
<dbReference type="Proteomes" id="UP001208131">
    <property type="component" value="Unassembled WGS sequence"/>
</dbReference>
<dbReference type="SMART" id="SM00220">
    <property type="entry name" value="S_TKc"/>
    <property type="match status" value="1"/>
</dbReference>
<dbReference type="RefSeq" id="WP_267300569.1">
    <property type="nucleotide sequence ID" value="NZ_JAOQJZ010000003.1"/>
</dbReference>
<dbReference type="PROSITE" id="PS00108">
    <property type="entry name" value="PROTEIN_KINASE_ST"/>
    <property type="match status" value="1"/>
</dbReference>
<gene>
    <name evidence="2" type="ORF">OCV57_04345</name>
</gene>
<dbReference type="PANTHER" id="PTHR24347">
    <property type="entry name" value="SERINE/THREONINE-PROTEIN KINASE"/>
    <property type="match status" value="1"/>
</dbReference>
<evidence type="ECO:0000259" key="1">
    <source>
        <dbReference type="PROSITE" id="PS50011"/>
    </source>
</evidence>
<organism evidence="2 3">
    <name type="scientific">Hominimerdicola aceti</name>
    <dbReference type="NCBI Taxonomy" id="2981726"/>
    <lineage>
        <taxon>Bacteria</taxon>
        <taxon>Bacillati</taxon>
        <taxon>Bacillota</taxon>
        <taxon>Clostridia</taxon>
        <taxon>Eubacteriales</taxon>
        <taxon>Oscillospiraceae</taxon>
        <taxon>Hominimerdicola</taxon>
    </lineage>
</organism>
<name>A0AAE3IFN2_9FIRM</name>
<dbReference type="EMBL" id="JAOQJZ010000003">
    <property type="protein sequence ID" value="MCU6705155.1"/>
    <property type="molecule type" value="Genomic_DNA"/>
</dbReference>
<accession>A0AAE3IFN2</accession>
<dbReference type="Pfam" id="PF00069">
    <property type="entry name" value="Pkinase"/>
    <property type="match status" value="1"/>
</dbReference>
<reference evidence="2 3" key="1">
    <citation type="journal article" date="2021" name="ISME Commun">
        <title>Automated analysis of genomic sequences facilitates high-throughput and comprehensive description of bacteria.</title>
        <authorList>
            <person name="Hitch T.C.A."/>
        </authorList>
    </citation>
    <scope>NUCLEOTIDE SEQUENCE [LARGE SCALE GENOMIC DNA]</scope>
    <source>
        <strain evidence="2 3">Sanger_31</strain>
    </source>
</reference>
<dbReference type="GO" id="GO:0005524">
    <property type="term" value="F:ATP binding"/>
    <property type="evidence" value="ECO:0007669"/>
    <property type="project" value="InterPro"/>
</dbReference>
<dbReference type="InterPro" id="IPR008271">
    <property type="entry name" value="Ser/Thr_kinase_AS"/>
</dbReference>
<keyword evidence="3" id="KW-1185">Reference proteome</keyword>
<dbReference type="SUPFAM" id="SSF56112">
    <property type="entry name" value="Protein kinase-like (PK-like)"/>
    <property type="match status" value="1"/>
</dbReference>
<keyword evidence="2" id="KW-0723">Serine/threonine-protein kinase</keyword>
<keyword evidence="2" id="KW-0808">Transferase</keyword>
<keyword evidence="2" id="KW-0418">Kinase</keyword>
<dbReference type="PROSITE" id="PS50011">
    <property type="entry name" value="PROTEIN_KINASE_DOM"/>
    <property type="match status" value="1"/>
</dbReference>
<evidence type="ECO:0000313" key="3">
    <source>
        <dbReference type="Proteomes" id="UP001208131"/>
    </source>
</evidence>
<dbReference type="Gene3D" id="1.10.510.10">
    <property type="entry name" value="Transferase(Phosphotransferase) domain 1"/>
    <property type="match status" value="1"/>
</dbReference>
<comment type="caution">
    <text evidence="2">The sequence shown here is derived from an EMBL/GenBank/DDBJ whole genome shotgun (WGS) entry which is preliminary data.</text>
</comment>
<protein>
    <submittedName>
        <fullName evidence="2">Serine/threonine protein kinase</fullName>
    </submittedName>
</protein>
<dbReference type="InterPro" id="IPR011009">
    <property type="entry name" value="Kinase-like_dom_sf"/>
</dbReference>
<proteinExistence type="predicted"/>
<sequence length="253" mass="29048">MSQKSLYDFETEQIDKMFDCKNYLFKNSKHEKVILESDTGVKMVRHIIYKPADVSVYQRLASINNPYLCRIYEISESTEAYTIYEEFCDGMTLTDYANGETLAEHDALNITCSICQGLYALHNSGIVHRDIKPDNIIICDDNNVKIIDFDISKIYKSNQRSDTQTLGTVGFAAPEQFGMQQSDARTDLYSLAVLLNVLLTGEHPSVKMCENKKILKVIKKCLSINPDDRYSTAEELYNVLNKIRRKLKYEKMS</sequence>
<evidence type="ECO:0000313" key="2">
    <source>
        <dbReference type="EMBL" id="MCU6705155.1"/>
    </source>
</evidence>